<evidence type="ECO:0000313" key="7">
    <source>
        <dbReference type="EMBL" id="ATQ44700.1"/>
    </source>
</evidence>
<accession>A0A2D2B376</accession>
<evidence type="ECO:0000256" key="2">
    <source>
        <dbReference type="ARBA" id="ARBA00007375"/>
    </source>
</evidence>
<comment type="similarity">
    <text evidence="2">Belongs to the TMEM86 family.</text>
</comment>
<dbReference type="AlphaFoldDB" id="A0A2D2B376"/>
<dbReference type="PANTHER" id="PTHR31885">
    <property type="entry name" value="GH04784P"/>
    <property type="match status" value="1"/>
</dbReference>
<evidence type="ECO:0000256" key="5">
    <source>
        <dbReference type="ARBA" id="ARBA00023136"/>
    </source>
</evidence>
<sequence length="213" mass="22621">MIQGLWGASALAALAYGFVLVGREPSAARTTIKTIAVAALAVLALLHGAPWLLIAGLAACALGDAFLAGDPKRWLPFGLFSFLVGHVLYIFLFANLRDPYSEITGVQLAILAVIAVAGAAMLAFLWKSLGAMRPAVILYVIAIAVMTGSSFLLSGAYWPVMAGSVAFMASDSVLAMNLFRQEVLFGSKRATDWAVWFLYYGAQVGIAWPFIVS</sequence>
<dbReference type="EMBL" id="CP024201">
    <property type="protein sequence ID" value="ATQ44700.1"/>
    <property type="molecule type" value="Genomic_DNA"/>
</dbReference>
<comment type="subcellular location">
    <subcellularLocation>
        <location evidence="1">Membrane</location>
        <topology evidence="1">Multi-pass membrane protein</topology>
    </subcellularLocation>
</comment>
<dbReference type="GO" id="GO:0016787">
    <property type="term" value="F:hydrolase activity"/>
    <property type="evidence" value="ECO:0007669"/>
    <property type="project" value="TreeGrafter"/>
</dbReference>
<reference evidence="7 8" key="1">
    <citation type="submission" date="2017-10" db="EMBL/GenBank/DDBJ databases">
        <title>Genome sequence of Caulobacter mirabilis FWC38.</title>
        <authorList>
            <person name="Fiebig A."/>
            <person name="Crosson S."/>
        </authorList>
    </citation>
    <scope>NUCLEOTIDE SEQUENCE [LARGE SCALE GENOMIC DNA]</scope>
    <source>
        <strain evidence="7 8">FWC 38</strain>
    </source>
</reference>
<feature type="transmembrane region" description="Helical" evidence="6">
    <location>
        <begin position="106"/>
        <end position="124"/>
    </location>
</feature>
<keyword evidence="4 6" id="KW-1133">Transmembrane helix</keyword>
<feature type="transmembrane region" description="Helical" evidence="6">
    <location>
        <begin position="136"/>
        <end position="154"/>
    </location>
</feature>
<keyword evidence="8" id="KW-1185">Reference proteome</keyword>
<evidence type="ECO:0000313" key="8">
    <source>
        <dbReference type="Proteomes" id="UP000228945"/>
    </source>
</evidence>
<evidence type="ECO:0000256" key="6">
    <source>
        <dbReference type="SAM" id="Phobius"/>
    </source>
</evidence>
<organism evidence="7 8">
    <name type="scientific">Caulobacter mirabilis</name>
    <dbReference type="NCBI Taxonomy" id="69666"/>
    <lineage>
        <taxon>Bacteria</taxon>
        <taxon>Pseudomonadati</taxon>
        <taxon>Pseudomonadota</taxon>
        <taxon>Alphaproteobacteria</taxon>
        <taxon>Caulobacterales</taxon>
        <taxon>Caulobacteraceae</taxon>
        <taxon>Caulobacter</taxon>
    </lineage>
</organism>
<protein>
    <submittedName>
        <fullName evidence="7">Lysoplasmalogenase</fullName>
    </submittedName>
</protein>
<dbReference type="OrthoDB" id="345840at2"/>
<evidence type="ECO:0000256" key="3">
    <source>
        <dbReference type="ARBA" id="ARBA00022692"/>
    </source>
</evidence>
<dbReference type="GO" id="GO:0016020">
    <property type="term" value="C:membrane"/>
    <property type="evidence" value="ECO:0007669"/>
    <property type="project" value="UniProtKB-SubCell"/>
</dbReference>
<feature type="transmembrane region" description="Helical" evidence="6">
    <location>
        <begin position="74"/>
        <end position="94"/>
    </location>
</feature>
<dbReference type="KEGG" id="cmb:CSW64_21070"/>
<feature type="transmembrane region" description="Helical" evidence="6">
    <location>
        <begin position="36"/>
        <end position="62"/>
    </location>
</feature>
<proteinExistence type="inferred from homology"/>
<gene>
    <name evidence="7" type="ORF">CSW64_21070</name>
</gene>
<name>A0A2D2B376_9CAUL</name>
<dbReference type="Proteomes" id="UP000228945">
    <property type="component" value="Chromosome"/>
</dbReference>
<keyword evidence="5 6" id="KW-0472">Membrane</keyword>
<dbReference type="InterPro" id="IPR012506">
    <property type="entry name" value="TMEM86B-like"/>
</dbReference>
<dbReference type="PANTHER" id="PTHR31885:SF6">
    <property type="entry name" value="GH04784P"/>
    <property type="match status" value="1"/>
</dbReference>
<feature type="transmembrane region" description="Helical" evidence="6">
    <location>
        <begin position="191"/>
        <end position="211"/>
    </location>
</feature>
<evidence type="ECO:0000256" key="1">
    <source>
        <dbReference type="ARBA" id="ARBA00004141"/>
    </source>
</evidence>
<dbReference type="Pfam" id="PF07947">
    <property type="entry name" value="YhhN"/>
    <property type="match status" value="1"/>
</dbReference>
<evidence type="ECO:0000256" key="4">
    <source>
        <dbReference type="ARBA" id="ARBA00022989"/>
    </source>
</evidence>
<dbReference type="RefSeq" id="WP_099623948.1">
    <property type="nucleotide sequence ID" value="NZ_CP024201.1"/>
</dbReference>
<keyword evidence="3 6" id="KW-0812">Transmembrane</keyword>